<dbReference type="OrthoDB" id="18959at2759"/>
<dbReference type="Pfam" id="PF20882">
    <property type="entry name" value="Sos7"/>
    <property type="match status" value="1"/>
</dbReference>
<keyword evidence="1" id="KW-0175">Coiled coil</keyword>
<dbReference type="Proteomes" id="UP000613580">
    <property type="component" value="Unassembled WGS sequence"/>
</dbReference>
<evidence type="ECO:0000313" key="3">
    <source>
        <dbReference type="EMBL" id="KAF7318042.1"/>
    </source>
</evidence>
<dbReference type="GO" id="GO:0051315">
    <property type="term" value="P:attachment of mitotic spindle microtubules to kinetochore"/>
    <property type="evidence" value="ECO:0007669"/>
    <property type="project" value="TreeGrafter"/>
</dbReference>
<protein>
    <recommendedName>
        <fullName evidence="2">Kinetochore protein Sos7 coiled-coil domain-containing protein</fullName>
    </recommendedName>
</protein>
<comment type="caution">
    <text evidence="3">The sequence shown here is derived from an EMBL/GenBank/DDBJ whole genome shotgun (WGS) entry which is preliminary data.</text>
</comment>
<dbReference type="GO" id="GO:0034501">
    <property type="term" value="P:protein localization to kinetochore"/>
    <property type="evidence" value="ECO:0007669"/>
    <property type="project" value="InterPro"/>
</dbReference>
<dbReference type="AlphaFoldDB" id="A0A8H6TJT5"/>
<dbReference type="InterPro" id="IPR048781">
    <property type="entry name" value="Sos7_CC"/>
</dbReference>
<accession>A0A8H6TJT5</accession>
<feature type="coiled-coil region" evidence="1">
    <location>
        <begin position="90"/>
        <end position="229"/>
    </location>
</feature>
<proteinExistence type="predicted"/>
<dbReference type="PANTHER" id="PTHR37329:SF1">
    <property type="entry name" value="KINETOCHORE PROTEIN SOS7"/>
    <property type="match status" value="1"/>
</dbReference>
<name>A0A8H6TJT5_MYCCL</name>
<sequence length="335" mass="36957">MSVDAESFQAAFQAAQLDLAAKVEQFNAAEINAEKIDVKDPAVIVQDLAAQTSHLRKLKFRFLEQNAKAKYIRNIVTDIDDAAFVTEEDNQLLDAQAAEKKEQLREAKQTLAEGRQEYRELAPRVEAEYVRLKDAAAKAQDLTQKIIDARLALTRLRQAHPKPHLTISGAEQRLTDQVMEMQELSDQISEAQKNVAGMKGGVKTGTQEVEKLRADRAEAEKAVKAAKVNADDDSLMPLYNQHVASLKLHKSVLDMPNAVQEKENALQLEYVIERQPISIQLAFHPNTRQLADVNVTGLDEQGVDVSEVLGKHTDANDVPGLVAGVLNIARVVAAS</sequence>
<reference evidence="3" key="1">
    <citation type="submission" date="2020-05" db="EMBL/GenBank/DDBJ databases">
        <title>Mycena genomes resolve the evolution of fungal bioluminescence.</title>
        <authorList>
            <person name="Tsai I.J."/>
        </authorList>
    </citation>
    <scope>NUCLEOTIDE SEQUENCE</scope>
    <source>
        <strain evidence="3">110903Hualien_Pintung</strain>
    </source>
</reference>
<organism evidence="3 4">
    <name type="scientific">Mycena chlorophos</name>
    <name type="common">Agaric fungus</name>
    <name type="synonym">Agaricus chlorophos</name>
    <dbReference type="NCBI Taxonomy" id="658473"/>
    <lineage>
        <taxon>Eukaryota</taxon>
        <taxon>Fungi</taxon>
        <taxon>Dikarya</taxon>
        <taxon>Basidiomycota</taxon>
        <taxon>Agaricomycotina</taxon>
        <taxon>Agaricomycetes</taxon>
        <taxon>Agaricomycetidae</taxon>
        <taxon>Agaricales</taxon>
        <taxon>Marasmiineae</taxon>
        <taxon>Mycenaceae</taxon>
        <taxon>Mycena</taxon>
    </lineage>
</organism>
<keyword evidence="4" id="KW-1185">Reference proteome</keyword>
<evidence type="ECO:0000313" key="4">
    <source>
        <dbReference type="Proteomes" id="UP000613580"/>
    </source>
</evidence>
<evidence type="ECO:0000256" key="1">
    <source>
        <dbReference type="SAM" id="Coils"/>
    </source>
</evidence>
<evidence type="ECO:0000259" key="2">
    <source>
        <dbReference type="Pfam" id="PF20882"/>
    </source>
</evidence>
<dbReference type="GO" id="GO:0000776">
    <property type="term" value="C:kinetochore"/>
    <property type="evidence" value="ECO:0007669"/>
    <property type="project" value="InterPro"/>
</dbReference>
<dbReference type="PANTHER" id="PTHR37329">
    <property type="entry name" value="KINETOCHORE PROTEIN SOS7"/>
    <property type="match status" value="1"/>
</dbReference>
<dbReference type="EMBL" id="JACAZE010000004">
    <property type="protein sequence ID" value="KAF7318042.1"/>
    <property type="molecule type" value="Genomic_DNA"/>
</dbReference>
<gene>
    <name evidence="3" type="ORF">HMN09_00311800</name>
</gene>
<feature type="domain" description="Kinetochore protein Sos7 coiled-coil" evidence="2">
    <location>
        <begin position="55"/>
        <end position="129"/>
    </location>
</feature>
<dbReference type="InterPro" id="IPR037475">
    <property type="entry name" value="Sos7"/>
</dbReference>